<feature type="compositionally biased region" description="Low complexity" evidence="2">
    <location>
        <begin position="325"/>
        <end position="347"/>
    </location>
</feature>
<dbReference type="InterPro" id="IPR044822">
    <property type="entry name" value="Myb_DNA-bind_4"/>
</dbReference>
<feature type="coiled-coil region" evidence="1">
    <location>
        <begin position="646"/>
        <end position="673"/>
    </location>
</feature>
<reference evidence="4" key="1">
    <citation type="submission" date="2014-11" db="EMBL/GenBank/DDBJ databases">
        <authorList>
            <person name="Geib S."/>
        </authorList>
    </citation>
    <scope>NUCLEOTIDE SEQUENCE</scope>
</reference>
<sequence>MLMPRLQYHLNGYNPEMSITLSMQHQQQHINQLLNTAATATGIVGDVDALLTPIQNSNTMPVRAEHSRERNLWRTNEIMEMLIIMQEIKALEMLSVKTIKSDMVFRKVERIMHLRGFRKKSHVQIWTKWKFLKSTYTTSRRNGIIPKMIPQPIYEELHKMLQNVNSNCSGRSTSDCGNSATSLDGDDSNGATANNCSNDNESKLVISGVEGGYSVGSKKSLNGCVAGPESDEENGLAHPIFGFRLGLVKQEPADTGYECSNIKEKDTTDNIQFQTEVKQEVTEPGDPPSASTSPSRHVSGDEQLQQQPLRQSLPEIMILSRRTTRPTPTTNTTTTISTPKATSTPKSNISVSQTQPGAETPTLSTPPPLPPLRIARFAKIPPSEITTADSNINLPPPPLTMNPTSQTLRLRHYNSGTYTVNGKGNSNTNILTYTRKFATINPQAVTITTPGHQTTVHPYIRPQEVVVPDLHVTAAPHEHRAPQPFYGFPDGPSTSQQAQQQQVQEIEARKRRLKASLLNAMPPKRMPRAPETLTKPTSRQAKSEFNSEINDDGLNDSPNEDDYIHQEPPQQGGAQASPENTERNSSYPKVLQDMAISLRQMQREAINEFFKHQMKLAREEHEFQMRQDALLMQAFKEQAQQFQLMSKELMGSSVKLEKRKKRLEKQAQKQFTNNKKMHTRQMQDRTGGNAKVLLNGVNKPKVEHKEVLEESKKEVKVLMRNIHAQLELTEDEVDDDEQNQYEYDVSAYLQDNSTGSLMQKSALTPEPPGDIECSEENNITSDPVQILG</sequence>
<feature type="compositionally biased region" description="Polar residues" evidence="2">
    <location>
        <begin position="189"/>
        <end position="199"/>
    </location>
</feature>
<reference evidence="4" key="2">
    <citation type="journal article" date="2015" name="Gigascience">
        <title>Reconstructing a comprehensive transcriptome assembly of a white-pupal translocated strain of the pest fruit fly Bactrocera cucurbitae.</title>
        <authorList>
            <person name="Sim S.B."/>
            <person name="Calla B."/>
            <person name="Hall B."/>
            <person name="DeRego T."/>
            <person name="Geib S.M."/>
        </authorList>
    </citation>
    <scope>NUCLEOTIDE SEQUENCE</scope>
</reference>
<feature type="compositionally biased region" description="Polar residues" evidence="2">
    <location>
        <begin position="171"/>
        <end position="182"/>
    </location>
</feature>
<organism evidence="4">
    <name type="scientific">Zeugodacus cucurbitae</name>
    <name type="common">Melon fruit fly</name>
    <name type="synonym">Bactrocera cucurbitae</name>
    <dbReference type="NCBI Taxonomy" id="28588"/>
    <lineage>
        <taxon>Eukaryota</taxon>
        <taxon>Metazoa</taxon>
        <taxon>Ecdysozoa</taxon>
        <taxon>Arthropoda</taxon>
        <taxon>Hexapoda</taxon>
        <taxon>Insecta</taxon>
        <taxon>Pterygota</taxon>
        <taxon>Neoptera</taxon>
        <taxon>Endopterygota</taxon>
        <taxon>Diptera</taxon>
        <taxon>Brachycera</taxon>
        <taxon>Muscomorpha</taxon>
        <taxon>Tephritoidea</taxon>
        <taxon>Tephritidae</taxon>
        <taxon>Zeugodacus</taxon>
        <taxon>Zeugodacus</taxon>
    </lineage>
</organism>
<feature type="coiled-coil region" evidence="1">
    <location>
        <begin position="701"/>
        <end position="739"/>
    </location>
</feature>
<feature type="compositionally biased region" description="Acidic residues" evidence="2">
    <location>
        <begin position="549"/>
        <end position="561"/>
    </location>
</feature>
<evidence type="ECO:0000313" key="4">
    <source>
        <dbReference type="EMBL" id="JAD13079.1"/>
    </source>
</evidence>
<dbReference type="AlphaFoldDB" id="A0A0A1XP04"/>
<proteinExistence type="predicted"/>
<dbReference type="Pfam" id="PF13837">
    <property type="entry name" value="Myb_DNA-bind_4"/>
    <property type="match status" value="1"/>
</dbReference>
<keyword evidence="1" id="KW-0175">Coiled coil</keyword>
<feature type="compositionally biased region" description="Polar residues" evidence="2">
    <location>
        <begin position="776"/>
        <end position="788"/>
    </location>
</feature>
<feature type="region of interest" description="Disordered" evidence="2">
    <location>
        <begin position="278"/>
        <end position="370"/>
    </location>
</feature>
<protein>
    <recommendedName>
        <fullName evidence="3">Myb/SANT-like DNA-binding domain-containing protein</fullName>
    </recommendedName>
</protein>
<evidence type="ECO:0000259" key="3">
    <source>
        <dbReference type="Pfam" id="PF13837"/>
    </source>
</evidence>
<feature type="compositionally biased region" description="Polar residues" evidence="2">
    <location>
        <begin position="348"/>
        <end position="357"/>
    </location>
</feature>
<feature type="region of interest" description="Disordered" evidence="2">
    <location>
        <begin position="171"/>
        <end position="199"/>
    </location>
</feature>
<feature type="domain" description="Myb/SANT-like DNA-binding" evidence="3">
    <location>
        <begin position="70"/>
        <end position="160"/>
    </location>
</feature>
<feature type="compositionally biased region" description="Polar residues" evidence="2">
    <location>
        <begin position="534"/>
        <end position="548"/>
    </location>
</feature>
<dbReference type="OrthoDB" id="691673at2759"/>
<name>A0A0A1XP04_ZEUCU</name>
<feature type="compositionally biased region" description="Polar residues" evidence="2">
    <location>
        <begin position="568"/>
        <end position="586"/>
    </location>
</feature>
<evidence type="ECO:0000256" key="1">
    <source>
        <dbReference type="SAM" id="Coils"/>
    </source>
</evidence>
<gene>
    <name evidence="4" type="ORF">g.14283</name>
</gene>
<evidence type="ECO:0000256" key="2">
    <source>
        <dbReference type="SAM" id="MobiDB-lite"/>
    </source>
</evidence>
<feature type="region of interest" description="Disordered" evidence="2">
    <location>
        <begin position="480"/>
        <end position="586"/>
    </location>
</feature>
<dbReference type="EMBL" id="GBXI01001213">
    <property type="protein sequence ID" value="JAD13079.1"/>
    <property type="molecule type" value="Transcribed_RNA"/>
</dbReference>
<feature type="region of interest" description="Disordered" evidence="2">
    <location>
        <begin position="756"/>
        <end position="788"/>
    </location>
</feature>
<accession>A0A0A1XP04</accession>
<feature type="compositionally biased region" description="Low complexity" evidence="2">
    <location>
        <begin position="303"/>
        <end position="314"/>
    </location>
</feature>